<evidence type="ECO:0000313" key="2">
    <source>
        <dbReference type="EMBL" id="GAA0184572.1"/>
    </source>
</evidence>
<accession>A0AAV3RW03</accession>
<keyword evidence="1" id="KW-0472">Membrane</keyword>
<dbReference type="PANTHER" id="PTHR21477">
    <property type="entry name" value="ZGC:172139"/>
    <property type="match status" value="1"/>
</dbReference>
<evidence type="ECO:0000256" key="1">
    <source>
        <dbReference type="SAM" id="Phobius"/>
    </source>
</evidence>
<reference evidence="2 3" key="1">
    <citation type="submission" date="2024-01" db="EMBL/GenBank/DDBJ databases">
        <title>The complete chloroplast genome sequence of Lithospermum erythrorhizon: insights into the phylogenetic relationship among Boraginaceae species and the maternal lineages of purple gromwells.</title>
        <authorList>
            <person name="Okada T."/>
            <person name="Watanabe K."/>
        </authorList>
    </citation>
    <scope>NUCLEOTIDE SEQUENCE [LARGE SCALE GENOMIC DNA]</scope>
</reference>
<dbReference type="PANTHER" id="PTHR21477:SF12">
    <property type="entry name" value="PROTEIN PHLOEM PROTEIN 2-LIKE A10"/>
    <property type="match status" value="1"/>
</dbReference>
<comment type="caution">
    <text evidence="2">The sequence shown here is derived from an EMBL/GenBank/DDBJ whole genome shotgun (WGS) entry which is preliminary data.</text>
</comment>
<keyword evidence="1" id="KW-0812">Transmembrane</keyword>
<keyword evidence="1" id="KW-1133">Transmembrane helix</keyword>
<dbReference type="Proteomes" id="UP001454036">
    <property type="component" value="Unassembled WGS sequence"/>
</dbReference>
<gene>
    <name evidence="2" type="ORF">LIER_31860</name>
</gene>
<evidence type="ECO:0008006" key="4">
    <source>
        <dbReference type="Google" id="ProtNLM"/>
    </source>
</evidence>
<dbReference type="AlphaFoldDB" id="A0AAV3RW03"/>
<name>A0AAV3RW03_LITER</name>
<proteinExistence type="predicted"/>
<keyword evidence="3" id="KW-1185">Reference proteome</keyword>
<dbReference type="InterPro" id="IPR019141">
    <property type="entry name" value="DUF2045"/>
</dbReference>
<evidence type="ECO:0000313" key="3">
    <source>
        <dbReference type="Proteomes" id="UP001454036"/>
    </source>
</evidence>
<sequence length="423" mass="46541">MEIDIVKRGLEFSRRKKKWIVALGLVGVSSYGVYGVYNMDSVVWKRRRVVKLLGAIVSLAEMVKDSAETASVVSKDLKEFLLTDVDEVPGSIRQLSKITLSDEFVQSVSRVTEAMTIGVMRGYGCENRDESEEVGKENVTDRVMDKMMSSAGSGFVSVVVGSIAKNLVSGYYSNRQSREGLNGDGGHSGVSYVSSDSSRLPRWVDVMCDDKCKVLVTDCIQTFVSTAVSVYLDKTMDINFYDEMFSGLTNPKHQTEARDMLVLLCNGVVETLVKTSHQVLTSSKSKSESSSGSFSVIDHRASLEPTTEKESDRFPVNTSGCKDLQSNSWVRSISSTLAVPSNRKFVLNVTGRVTLETIRSAVKFIWAKILECLKRSLSVVREEVVYRGLQVVSYVGARSSVIVTICFALLLHFLGSAQAMLPA</sequence>
<organism evidence="2 3">
    <name type="scientific">Lithospermum erythrorhizon</name>
    <name type="common">Purple gromwell</name>
    <name type="synonym">Lithospermum officinale var. erythrorhizon</name>
    <dbReference type="NCBI Taxonomy" id="34254"/>
    <lineage>
        <taxon>Eukaryota</taxon>
        <taxon>Viridiplantae</taxon>
        <taxon>Streptophyta</taxon>
        <taxon>Embryophyta</taxon>
        <taxon>Tracheophyta</taxon>
        <taxon>Spermatophyta</taxon>
        <taxon>Magnoliopsida</taxon>
        <taxon>eudicotyledons</taxon>
        <taxon>Gunneridae</taxon>
        <taxon>Pentapetalae</taxon>
        <taxon>asterids</taxon>
        <taxon>lamiids</taxon>
        <taxon>Boraginales</taxon>
        <taxon>Boraginaceae</taxon>
        <taxon>Boraginoideae</taxon>
        <taxon>Lithospermeae</taxon>
        <taxon>Lithospermum</taxon>
    </lineage>
</organism>
<dbReference type="EMBL" id="BAABME010011993">
    <property type="protein sequence ID" value="GAA0184572.1"/>
    <property type="molecule type" value="Genomic_DNA"/>
</dbReference>
<protein>
    <recommendedName>
        <fullName evidence="4">Protein PHLOEM PROTEIN 2-LIKE A10</fullName>
    </recommendedName>
</protein>
<feature type="transmembrane region" description="Helical" evidence="1">
    <location>
        <begin position="20"/>
        <end position="37"/>
    </location>
</feature>